<gene>
    <name evidence="3" type="ORF">GL284_15995</name>
</gene>
<reference evidence="3 4" key="1">
    <citation type="submission" date="2019-11" db="EMBL/GenBank/DDBJ databases">
        <authorList>
            <person name="Dong K."/>
        </authorList>
    </citation>
    <scope>NUCLEOTIDE SEQUENCE [LARGE SCALE GENOMIC DNA]</scope>
    <source>
        <strain evidence="3 4">DK608</strain>
    </source>
</reference>
<organism evidence="3 4">
    <name type="scientific">Paracoccus shanxieyensis</name>
    <dbReference type="NCBI Taxonomy" id="2675752"/>
    <lineage>
        <taxon>Bacteria</taxon>
        <taxon>Pseudomonadati</taxon>
        <taxon>Pseudomonadota</taxon>
        <taxon>Alphaproteobacteria</taxon>
        <taxon>Rhodobacterales</taxon>
        <taxon>Paracoccaceae</taxon>
        <taxon>Paracoccus</taxon>
    </lineage>
</organism>
<feature type="region of interest" description="Disordered" evidence="1">
    <location>
        <begin position="49"/>
        <end position="84"/>
    </location>
</feature>
<sequence length="84" mass="9877">MTGFRILLATAVMALPGLAMADDDDRRYRSDDQAIQRLFLHGLPGWGYPPHYRWSDDDDDRRHPVRWRGHDREGDHDQDDNDDD</sequence>
<evidence type="ECO:0000313" key="4">
    <source>
        <dbReference type="Proteomes" id="UP000478740"/>
    </source>
</evidence>
<dbReference type="Proteomes" id="UP000478740">
    <property type="component" value="Unassembled WGS sequence"/>
</dbReference>
<accession>A0A6L6J4Y2</accession>
<evidence type="ECO:0000313" key="3">
    <source>
        <dbReference type="EMBL" id="MTH65774.1"/>
    </source>
</evidence>
<keyword evidence="2" id="KW-0732">Signal</keyword>
<feature type="signal peptide" evidence="2">
    <location>
        <begin position="1"/>
        <end position="21"/>
    </location>
</feature>
<comment type="caution">
    <text evidence="3">The sequence shown here is derived from an EMBL/GenBank/DDBJ whole genome shotgun (WGS) entry which is preliminary data.</text>
</comment>
<proteinExistence type="predicted"/>
<protein>
    <recommendedName>
        <fullName evidence="5">DUF2502 domain-containing protein</fullName>
    </recommendedName>
</protein>
<dbReference type="AlphaFoldDB" id="A0A6L6J4Y2"/>
<feature type="chain" id="PRO_5027084377" description="DUF2502 domain-containing protein" evidence="2">
    <location>
        <begin position="22"/>
        <end position="84"/>
    </location>
</feature>
<evidence type="ECO:0008006" key="5">
    <source>
        <dbReference type="Google" id="ProtNLM"/>
    </source>
</evidence>
<dbReference type="EMBL" id="WMII01000016">
    <property type="protein sequence ID" value="MTH65774.1"/>
    <property type="molecule type" value="Genomic_DNA"/>
</dbReference>
<name>A0A6L6J4Y2_9RHOB</name>
<keyword evidence="4" id="KW-1185">Reference proteome</keyword>
<evidence type="ECO:0000256" key="2">
    <source>
        <dbReference type="SAM" id="SignalP"/>
    </source>
</evidence>
<evidence type="ECO:0000256" key="1">
    <source>
        <dbReference type="SAM" id="MobiDB-lite"/>
    </source>
</evidence>
<dbReference type="RefSeq" id="WP_155045650.1">
    <property type="nucleotide sequence ID" value="NZ_WMIH01000016.1"/>
</dbReference>